<evidence type="ECO:0000313" key="2">
    <source>
        <dbReference type="EMBL" id="PHU36285.1"/>
    </source>
</evidence>
<evidence type="ECO:0000256" key="1">
    <source>
        <dbReference type="SAM" id="Coils"/>
    </source>
</evidence>
<dbReference type="Proteomes" id="UP000225889">
    <property type="component" value="Unassembled WGS sequence"/>
</dbReference>
<feature type="coiled-coil region" evidence="1">
    <location>
        <begin position="3"/>
        <end position="37"/>
    </location>
</feature>
<name>A0A2G3DZH2_9FIRM</name>
<reference evidence="2 3" key="2">
    <citation type="submission" date="2017-10" db="EMBL/GenBank/DDBJ databases">
        <authorList>
            <person name="Banno H."/>
            <person name="Chua N.-H."/>
        </authorList>
    </citation>
    <scope>NUCLEOTIDE SEQUENCE [LARGE SCALE GENOMIC DNA]</scope>
    <source>
        <strain evidence="2 3">JK626</strain>
    </source>
</reference>
<accession>A0A2G3DZH2</accession>
<keyword evidence="1" id="KW-0175">Coiled coil</keyword>
<organism evidence="2 3">
    <name type="scientific">Pseudobutyrivibrio ruminis</name>
    <dbReference type="NCBI Taxonomy" id="46206"/>
    <lineage>
        <taxon>Bacteria</taxon>
        <taxon>Bacillati</taxon>
        <taxon>Bacillota</taxon>
        <taxon>Clostridia</taxon>
        <taxon>Lachnospirales</taxon>
        <taxon>Lachnospiraceae</taxon>
        <taxon>Pseudobutyrivibrio</taxon>
    </lineage>
</organism>
<sequence length="77" mass="9212">MLDADTRRDIEELKRQLKTYEDEEAQLLKELEVCRARKTEVKDRLKVLSDDDKYQQDMLAMVYQQRHGLGKSKNPEE</sequence>
<dbReference type="RefSeq" id="WP_099391092.1">
    <property type="nucleotide sequence ID" value="NZ_PDYF01000004.1"/>
</dbReference>
<evidence type="ECO:0000313" key="3">
    <source>
        <dbReference type="Proteomes" id="UP000225889"/>
    </source>
</evidence>
<comment type="caution">
    <text evidence="2">The sequence shown here is derived from an EMBL/GenBank/DDBJ whole genome shotgun (WGS) entry which is preliminary data.</text>
</comment>
<proteinExistence type="predicted"/>
<reference evidence="2 3" key="1">
    <citation type="submission" date="2017-10" db="EMBL/GenBank/DDBJ databases">
        <title>Resolving the taxonomy of Roseburia spp., Eubacterium rectale and Agathobacter spp. through phylogenomic analysis.</title>
        <authorList>
            <person name="Sheridan P.O."/>
            <person name="Walker A.W."/>
            <person name="Duncan S.H."/>
            <person name="Scott K.P."/>
            <person name="Toole P.W.O."/>
            <person name="Luis P."/>
            <person name="Flint H.J."/>
        </authorList>
    </citation>
    <scope>NUCLEOTIDE SEQUENCE [LARGE SCALE GENOMIC DNA]</scope>
    <source>
        <strain evidence="2 3">JK626</strain>
    </source>
</reference>
<dbReference type="AlphaFoldDB" id="A0A2G3DZH2"/>
<dbReference type="EMBL" id="PDYF01000004">
    <property type="protein sequence ID" value="PHU36285.1"/>
    <property type="molecule type" value="Genomic_DNA"/>
</dbReference>
<protein>
    <submittedName>
        <fullName evidence="2">Uncharacterized protein</fullName>
    </submittedName>
</protein>
<gene>
    <name evidence="2" type="ORF">CSX01_00835</name>
</gene>